<comment type="caution">
    <text evidence="2">The sequence shown here is derived from an EMBL/GenBank/DDBJ whole genome shotgun (WGS) entry which is preliminary data.</text>
</comment>
<evidence type="ECO:0000256" key="1">
    <source>
        <dbReference type="SAM" id="MobiDB-lite"/>
    </source>
</evidence>
<organism evidence="2 3">
    <name type="scientific">Dreissena polymorpha</name>
    <name type="common">Zebra mussel</name>
    <name type="synonym">Mytilus polymorpha</name>
    <dbReference type="NCBI Taxonomy" id="45954"/>
    <lineage>
        <taxon>Eukaryota</taxon>
        <taxon>Metazoa</taxon>
        <taxon>Spiralia</taxon>
        <taxon>Lophotrochozoa</taxon>
        <taxon>Mollusca</taxon>
        <taxon>Bivalvia</taxon>
        <taxon>Autobranchia</taxon>
        <taxon>Heteroconchia</taxon>
        <taxon>Euheterodonta</taxon>
        <taxon>Imparidentia</taxon>
        <taxon>Neoheterodontei</taxon>
        <taxon>Myida</taxon>
        <taxon>Dreissenoidea</taxon>
        <taxon>Dreissenidae</taxon>
        <taxon>Dreissena</taxon>
    </lineage>
</organism>
<evidence type="ECO:0000313" key="2">
    <source>
        <dbReference type="EMBL" id="KAH3746967.1"/>
    </source>
</evidence>
<dbReference type="AlphaFoldDB" id="A0A9D4I595"/>
<dbReference type="Proteomes" id="UP000828390">
    <property type="component" value="Unassembled WGS sequence"/>
</dbReference>
<sequence length="71" mass="7697">MFQTKFPGKQAPGPPSNFAPSALTGLRQLEPDHFEKSDDGPAKEVHNSERTSLFSSARESDASSSKNVYSV</sequence>
<reference evidence="2" key="1">
    <citation type="journal article" date="2019" name="bioRxiv">
        <title>The Genome of the Zebra Mussel, Dreissena polymorpha: A Resource for Invasive Species Research.</title>
        <authorList>
            <person name="McCartney M.A."/>
            <person name="Auch B."/>
            <person name="Kono T."/>
            <person name="Mallez S."/>
            <person name="Zhang Y."/>
            <person name="Obille A."/>
            <person name="Becker A."/>
            <person name="Abrahante J.E."/>
            <person name="Garbe J."/>
            <person name="Badalamenti J.P."/>
            <person name="Herman A."/>
            <person name="Mangelson H."/>
            <person name="Liachko I."/>
            <person name="Sullivan S."/>
            <person name="Sone E.D."/>
            <person name="Koren S."/>
            <person name="Silverstein K.A.T."/>
            <person name="Beckman K.B."/>
            <person name="Gohl D.M."/>
        </authorList>
    </citation>
    <scope>NUCLEOTIDE SEQUENCE</scope>
    <source>
        <strain evidence="2">Duluth1</strain>
        <tissue evidence="2">Whole animal</tissue>
    </source>
</reference>
<dbReference type="EMBL" id="JAIWYP010000010">
    <property type="protein sequence ID" value="KAH3746967.1"/>
    <property type="molecule type" value="Genomic_DNA"/>
</dbReference>
<protein>
    <submittedName>
        <fullName evidence="2">Uncharacterized protein</fullName>
    </submittedName>
</protein>
<keyword evidence="3" id="KW-1185">Reference proteome</keyword>
<feature type="compositionally biased region" description="Low complexity" evidence="1">
    <location>
        <begin position="52"/>
        <end position="65"/>
    </location>
</feature>
<gene>
    <name evidence="2" type="ORF">DPMN_181387</name>
</gene>
<proteinExistence type="predicted"/>
<feature type="region of interest" description="Disordered" evidence="1">
    <location>
        <begin position="1"/>
        <end position="71"/>
    </location>
</feature>
<accession>A0A9D4I595</accession>
<evidence type="ECO:0000313" key="3">
    <source>
        <dbReference type="Proteomes" id="UP000828390"/>
    </source>
</evidence>
<feature type="compositionally biased region" description="Basic and acidic residues" evidence="1">
    <location>
        <begin position="29"/>
        <end position="49"/>
    </location>
</feature>
<name>A0A9D4I595_DREPO</name>
<reference evidence="2" key="2">
    <citation type="submission" date="2020-11" db="EMBL/GenBank/DDBJ databases">
        <authorList>
            <person name="McCartney M.A."/>
            <person name="Auch B."/>
            <person name="Kono T."/>
            <person name="Mallez S."/>
            <person name="Becker A."/>
            <person name="Gohl D.M."/>
            <person name="Silverstein K.A.T."/>
            <person name="Koren S."/>
            <person name="Bechman K.B."/>
            <person name="Herman A."/>
            <person name="Abrahante J.E."/>
            <person name="Garbe J."/>
        </authorList>
    </citation>
    <scope>NUCLEOTIDE SEQUENCE</scope>
    <source>
        <strain evidence="2">Duluth1</strain>
        <tissue evidence="2">Whole animal</tissue>
    </source>
</reference>